<dbReference type="GO" id="GO:0004526">
    <property type="term" value="F:ribonuclease P activity"/>
    <property type="evidence" value="ECO:0007669"/>
    <property type="project" value="UniProtKB-EC"/>
</dbReference>
<evidence type="ECO:0000313" key="4">
    <source>
        <dbReference type="Proteomes" id="UP000783742"/>
    </source>
</evidence>
<dbReference type="EMBL" id="JAHLQO010000001">
    <property type="protein sequence ID" value="MBU5668468.1"/>
    <property type="molecule type" value="Genomic_DNA"/>
</dbReference>
<keyword evidence="1 3" id="KW-0378">Hydrolase</keyword>
<gene>
    <name evidence="1 3" type="primary">rnpA</name>
    <name evidence="3" type="ORF">KQI68_01300</name>
</gene>
<keyword evidence="1" id="KW-0694">RNA-binding</keyword>
<sequence>MKDCYLKKNSEFQRVYAKKNISGSRYITLFTAKNSFNYPRCGITTTKKIGNAVKRNFVKRRLKHIIRENSDKLSNGMDYVFVVKKDAPEADFKDFKNSFFSVLKRQKKVKR</sequence>
<keyword evidence="1" id="KW-0819">tRNA processing</keyword>
<evidence type="ECO:0000256" key="2">
    <source>
        <dbReference type="NCBIfam" id="TIGR00188"/>
    </source>
</evidence>
<keyword evidence="1" id="KW-0540">Nuclease</keyword>
<dbReference type="InterPro" id="IPR000100">
    <property type="entry name" value="RNase_P"/>
</dbReference>
<organism evidence="3 4">
    <name type="scientific">Peptoniphilus ovalis</name>
    <dbReference type="NCBI Taxonomy" id="2841503"/>
    <lineage>
        <taxon>Bacteria</taxon>
        <taxon>Bacillati</taxon>
        <taxon>Bacillota</taxon>
        <taxon>Tissierellia</taxon>
        <taxon>Tissierellales</taxon>
        <taxon>Peptoniphilaceae</taxon>
        <taxon>Peptoniphilus</taxon>
    </lineage>
</organism>
<comment type="function">
    <text evidence="1">RNaseP catalyzes the removal of the 5'-leader sequence from pre-tRNA to produce the mature 5'-terminus. It can also cleave other RNA substrates such as 4.5S RNA. The protein component plays an auxiliary but essential role in vivo by binding to the 5'-leader sequence and broadening the substrate specificity of the ribozyme.</text>
</comment>
<dbReference type="NCBIfam" id="TIGR00188">
    <property type="entry name" value="rnpA"/>
    <property type="match status" value="1"/>
</dbReference>
<dbReference type="HAMAP" id="MF_00227">
    <property type="entry name" value="RNase_P"/>
    <property type="match status" value="1"/>
</dbReference>
<dbReference type="EC" id="3.1.26.5" evidence="1 2"/>
<dbReference type="Proteomes" id="UP000783742">
    <property type="component" value="Unassembled WGS sequence"/>
</dbReference>
<dbReference type="RefSeq" id="WP_216548228.1">
    <property type="nucleotide sequence ID" value="NZ_JAHLQO010000001.1"/>
</dbReference>
<dbReference type="PANTHER" id="PTHR33992:SF1">
    <property type="entry name" value="RIBONUCLEASE P PROTEIN COMPONENT"/>
    <property type="match status" value="1"/>
</dbReference>
<reference evidence="3 4" key="1">
    <citation type="submission" date="2021-06" db="EMBL/GenBank/DDBJ databases">
        <authorList>
            <person name="Sun Q."/>
            <person name="Li D."/>
        </authorList>
    </citation>
    <scope>NUCLEOTIDE SEQUENCE [LARGE SCALE GENOMIC DNA]</scope>
    <source>
        <strain evidence="3 4">MSJ-1</strain>
    </source>
</reference>
<accession>A0ABS6FE52</accession>
<name>A0ABS6FE52_9FIRM</name>
<comment type="caution">
    <text evidence="3">The sequence shown here is derived from an EMBL/GenBank/DDBJ whole genome shotgun (WGS) entry which is preliminary data.</text>
</comment>
<proteinExistence type="inferred from homology"/>
<dbReference type="PANTHER" id="PTHR33992">
    <property type="entry name" value="RIBONUCLEASE P PROTEIN COMPONENT"/>
    <property type="match status" value="1"/>
</dbReference>
<keyword evidence="4" id="KW-1185">Reference proteome</keyword>
<protein>
    <recommendedName>
        <fullName evidence="1 2">Ribonuclease P protein component</fullName>
        <shortName evidence="1">RNase P protein</shortName>
        <shortName evidence="1">RNaseP protein</shortName>
        <ecNumber evidence="1 2">3.1.26.5</ecNumber>
    </recommendedName>
    <alternativeName>
        <fullName evidence="1">Protein C5</fullName>
    </alternativeName>
</protein>
<keyword evidence="1" id="KW-0255">Endonuclease</keyword>
<dbReference type="Pfam" id="PF00825">
    <property type="entry name" value="Ribonuclease_P"/>
    <property type="match status" value="1"/>
</dbReference>
<evidence type="ECO:0000313" key="3">
    <source>
        <dbReference type="EMBL" id="MBU5668468.1"/>
    </source>
</evidence>
<evidence type="ECO:0000256" key="1">
    <source>
        <dbReference type="HAMAP-Rule" id="MF_00227"/>
    </source>
</evidence>
<comment type="subunit">
    <text evidence="1">Consists of a catalytic RNA component (M1 or rnpB) and a protein subunit.</text>
</comment>
<comment type="catalytic activity">
    <reaction evidence="1">
        <text>Endonucleolytic cleavage of RNA, removing 5'-extranucleotides from tRNA precursor.</text>
        <dbReference type="EC" id="3.1.26.5"/>
    </reaction>
</comment>
<comment type="similarity">
    <text evidence="1">Belongs to the RnpA family.</text>
</comment>